<evidence type="ECO:0000313" key="4">
    <source>
        <dbReference type="EMBL" id="TDQ77929.1"/>
    </source>
</evidence>
<keyword evidence="5" id="KW-1185">Reference proteome</keyword>
<dbReference type="OrthoDB" id="1097347at2"/>
<dbReference type="GO" id="GO:0016989">
    <property type="term" value="F:sigma factor antagonist activity"/>
    <property type="evidence" value="ECO:0007669"/>
    <property type="project" value="TreeGrafter"/>
</dbReference>
<dbReference type="InterPro" id="IPR032508">
    <property type="entry name" value="FecR_C"/>
</dbReference>
<name>A0A4R6WDS7_9SPHI</name>
<dbReference type="Pfam" id="PF16344">
    <property type="entry name" value="FecR_C"/>
    <property type="match status" value="1"/>
</dbReference>
<dbReference type="Pfam" id="PF04773">
    <property type="entry name" value="FecR"/>
    <property type="match status" value="1"/>
</dbReference>
<organism evidence="4 5">
    <name type="scientific">Sphingobacterium yanglingense</name>
    <dbReference type="NCBI Taxonomy" id="1437280"/>
    <lineage>
        <taxon>Bacteria</taxon>
        <taxon>Pseudomonadati</taxon>
        <taxon>Bacteroidota</taxon>
        <taxon>Sphingobacteriia</taxon>
        <taxon>Sphingobacteriales</taxon>
        <taxon>Sphingobacteriaceae</taxon>
        <taxon>Sphingobacterium</taxon>
    </lineage>
</organism>
<dbReference type="Gene3D" id="3.55.50.30">
    <property type="match status" value="1"/>
</dbReference>
<reference evidence="4 5" key="1">
    <citation type="submission" date="2019-03" db="EMBL/GenBank/DDBJ databases">
        <title>Genomic Encyclopedia of Archaeal and Bacterial Type Strains, Phase II (KMG-II): from individual species to whole genera.</title>
        <authorList>
            <person name="Goeker M."/>
        </authorList>
    </citation>
    <scope>NUCLEOTIDE SEQUENCE [LARGE SCALE GENOMIC DNA]</scope>
    <source>
        <strain evidence="4 5">DSM 28353</strain>
    </source>
</reference>
<feature type="domain" description="Protein FecR C-terminal" evidence="3">
    <location>
        <begin position="291"/>
        <end position="359"/>
    </location>
</feature>
<protein>
    <submittedName>
        <fullName evidence="4">FecR family protein</fullName>
    </submittedName>
</protein>
<accession>A0A4R6WDS7</accession>
<dbReference type="EMBL" id="SNYV01000013">
    <property type="protein sequence ID" value="TDQ77929.1"/>
    <property type="molecule type" value="Genomic_DNA"/>
</dbReference>
<sequence length="364" mass="41141">MENTELKDLIQKSIGGKLNEDEATRLYNWIQESEVNRKLYVKLRDLATLQDIVGLADASMHRKPNRHLIIRISSVAAAMILLAFMGISLWKNANQTDQLASTPKTEDKILLVSENKKTSQTDTLSLSNENGHSEIAALFDKSTNTAMDQPETYTLMVPKGMNYQFELADGTQVTLNAESKFIFPSHFAKDKREVKLIGEGYFDVTKNPTQPFVVETQRGTVTVLGTQFNIQSYPIATRDLISLIEGKVNVSRGADNLTLSPGQQTTIHSDENMKVSSFNAEEVLAWKSNLFLFDDRPLQSVLEELEKWYHVSFHYESAELKSIPIYIKMKRNRNINDILDALAQTNRIKFNTTNNTIKVSAAMK</sequence>
<evidence type="ECO:0000256" key="1">
    <source>
        <dbReference type="SAM" id="Phobius"/>
    </source>
</evidence>
<feature type="transmembrane region" description="Helical" evidence="1">
    <location>
        <begin position="68"/>
        <end position="90"/>
    </location>
</feature>
<gene>
    <name evidence="4" type="ORF">CLV99_1900</name>
</gene>
<dbReference type="InterPro" id="IPR006860">
    <property type="entry name" value="FecR"/>
</dbReference>
<dbReference type="Gene3D" id="2.60.120.1440">
    <property type="match status" value="1"/>
</dbReference>
<evidence type="ECO:0000259" key="2">
    <source>
        <dbReference type="Pfam" id="PF04773"/>
    </source>
</evidence>
<dbReference type="PIRSF" id="PIRSF018266">
    <property type="entry name" value="FecR"/>
    <property type="match status" value="1"/>
</dbReference>
<dbReference type="PANTHER" id="PTHR30273">
    <property type="entry name" value="PERIPLASMIC SIGNAL SENSOR AND SIGMA FACTOR ACTIVATOR FECR-RELATED"/>
    <property type="match status" value="1"/>
</dbReference>
<feature type="domain" description="FecR protein" evidence="2">
    <location>
        <begin position="158"/>
        <end position="248"/>
    </location>
</feature>
<dbReference type="InterPro" id="IPR012373">
    <property type="entry name" value="Ferrdict_sens_TM"/>
</dbReference>
<dbReference type="RefSeq" id="WP_133584199.1">
    <property type="nucleotide sequence ID" value="NZ_SNYV01000013.1"/>
</dbReference>
<proteinExistence type="predicted"/>
<keyword evidence="1" id="KW-0472">Membrane</keyword>
<dbReference type="Proteomes" id="UP000295292">
    <property type="component" value="Unassembled WGS sequence"/>
</dbReference>
<comment type="caution">
    <text evidence="4">The sequence shown here is derived from an EMBL/GenBank/DDBJ whole genome shotgun (WGS) entry which is preliminary data.</text>
</comment>
<keyword evidence="1" id="KW-0812">Transmembrane</keyword>
<dbReference type="PANTHER" id="PTHR30273:SF2">
    <property type="entry name" value="PROTEIN FECR"/>
    <property type="match status" value="1"/>
</dbReference>
<dbReference type="AlphaFoldDB" id="A0A4R6WDS7"/>
<evidence type="ECO:0000259" key="3">
    <source>
        <dbReference type="Pfam" id="PF16344"/>
    </source>
</evidence>
<evidence type="ECO:0000313" key="5">
    <source>
        <dbReference type="Proteomes" id="UP000295292"/>
    </source>
</evidence>
<keyword evidence="1" id="KW-1133">Transmembrane helix</keyword>